<dbReference type="InterPro" id="IPR009921">
    <property type="entry name" value="YehS-like"/>
</dbReference>
<dbReference type="Proteomes" id="UP001499988">
    <property type="component" value="Unassembled WGS sequence"/>
</dbReference>
<proteinExistence type="predicted"/>
<organism evidence="1 2">
    <name type="scientific">Ferrimonas pelagia</name>
    <dbReference type="NCBI Taxonomy" id="1177826"/>
    <lineage>
        <taxon>Bacteria</taxon>
        <taxon>Pseudomonadati</taxon>
        <taxon>Pseudomonadota</taxon>
        <taxon>Gammaproteobacteria</taxon>
        <taxon>Alteromonadales</taxon>
        <taxon>Ferrimonadaceae</taxon>
        <taxon>Ferrimonas</taxon>
    </lineage>
</organism>
<dbReference type="PANTHER" id="PTHR37805">
    <property type="entry name" value="CYTOPLASMIC PROTEIN-RELATED"/>
    <property type="match status" value="1"/>
</dbReference>
<sequence length="154" mass="17185">MINNDILTAVRDILQYDLTQMVDVCAQAEQDVSPEVMENWLRKNGDPKYLKLSDPELATFLNGLINALRGKKEGAQPAPEQSLSNNAAFMKLRIAFELHADDVLEALELGGVTLSKHELSSFFRKPDNKHFRDCNDATLQAFLAGVAEQRNPAE</sequence>
<dbReference type="RefSeq" id="WP_345332596.1">
    <property type="nucleotide sequence ID" value="NZ_BAABJZ010000004.1"/>
</dbReference>
<protein>
    <submittedName>
        <fullName evidence="1">DUF1456 family protein</fullName>
    </submittedName>
</protein>
<dbReference type="PANTHER" id="PTHR37805:SF1">
    <property type="entry name" value="CYTOPLASMIC PROTEIN"/>
    <property type="match status" value="1"/>
</dbReference>
<gene>
    <name evidence="1" type="ORF">GCM10023333_02950</name>
</gene>
<evidence type="ECO:0000313" key="2">
    <source>
        <dbReference type="Proteomes" id="UP001499988"/>
    </source>
</evidence>
<comment type="caution">
    <text evidence="1">The sequence shown here is derived from an EMBL/GenBank/DDBJ whole genome shotgun (WGS) entry which is preliminary data.</text>
</comment>
<dbReference type="Pfam" id="PF07308">
    <property type="entry name" value="DUF1456"/>
    <property type="match status" value="2"/>
</dbReference>
<name>A0ABP9EDG2_9GAMM</name>
<dbReference type="EMBL" id="BAABJZ010000004">
    <property type="protein sequence ID" value="GAA4873501.1"/>
    <property type="molecule type" value="Genomic_DNA"/>
</dbReference>
<reference evidence="2" key="1">
    <citation type="journal article" date="2019" name="Int. J. Syst. Evol. Microbiol.">
        <title>The Global Catalogue of Microorganisms (GCM) 10K type strain sequencing project: providing services to taxonomists for standard genome sequencing and annotation.</title>
        <authorList>
            <consortium name="The Broad Institute Genomics Platform"/>
            <consortium name="The Broad Institute Genome Sequencing Center for Infectious Disease"/>
            <person name="Wu L."/>
            <person name="Ma J."/>
        </authorList>
    </citation>
    <scope>NUCLEOTIDE SEQUENCE [LARGE SCALE GENOMIC DNA]</scope>
    <source>
        <strain evidence="2">JCM 18401</strain>
    </source>
</reference>
<evidence type="ECO:0000313" key="1">
    <source>
        <dbReference type="EMBL" id="GAA4873501.1"/>
    </source>
</evidence>
<accession>A0ABP9EDG2</accession>
<keyword evidence="2" id="KW-1185">Reference proteome</keyword>